<comment type="function">
    <text evidence="5">Zinc chaperone that directly transfers zinc cofactor to target proteins, thereby activating them. Zinc is transferred from the CXCC motif in the GTPase domain to the zinc binding site in target proteins in a process requiring GTP hydrolysis.</text>
</comment>
<dbReference type="InterPro" id="IPR003495">
    <property type="entry name" value="CobW/HypB/UreG_nucleotide-bd"/>
</dbReference>
<comment type="caution">
    <text evidence="8">The sequence shown here is derived from an EMBL/GenBank/DDBJ whole genome shotgun (WGS) entry which is preliminary data.</text>
</comment>
<dbReference type="InterPro" id="IPR027417">
    <property type="entry name" value="P-loop_NTPase"/>
</dbReference>
<dbReference type="SMART" id="SM00833">
    <property type="entry name" value="CobW_C"/>
    <property type="match status" value="1"/>
</dbReference>
<dbReference type="PANTHER" id="PTHR13748">
    <property type="entry name" value="COBW-RELATED"/>
    <property type="match status" value="1"/>
</dbReference>
<gene>
    <name evidence="8" type="ORF">AVO44_12155</name>
</gene>
<dbReference type="SUPFAM" id="SSF52540">
    <property type="entry name" value="P-loop containing nucleoside triphosphate hydrolases"/>
    <property type="match status" value="1"/>
</dbReference>
<evidence type="ECO:0000313" key="9">
    <source>
        <dbReference type="Proteomes" id="UP000053690"/>
    </source>
</evidence>
<dbReference type="GO" id="GO:0016787">
    <property type="term" value="F:hydrolase activity"/>
    <property type="evidence" value="ECO:0007669"/>
    <property type="project" value="UniProtKB-KW"/>
</dbReference>
<evidence type="ECO:0000313" key="8">
    <source>
        <dbReference type="EMBL" id="KUJ78464.1"/>
    </source>
</evidence>
<keyword evidence="1" id="KW-0547">Nucleotide-binding</keyword>
<dbReference type="Pfam" id="PF07683">
    <property type="entry name" value="CobW_C"/>
    <property type="match status" value="1"/>
</dbReference>
<keyword evidence="9" id="KW-1185">Reference proteome</keyword>
<dbReference type="CDD" id="cd03112">
    <property type="entry name" value="CobW-like"/>
    <property type="match status" value="1"/>
</dbReference>
<evidence type="ECO:0000256" key="2">
    <source>
        <dbReference type="ARBA" id="ARBA00022801"/>
    </source>
</evidence>
<feature type="domain" description="CobW C-terminal" evidence="7">
    <location>
        <begin position="236"/>
        <end position="325"/>
    </location>
</feature>
<dbReference type="AlphaFoldDB" id="A0A0X3TRV3"/>
<organism evidence="8 9">
    <name type="scientific">Ruegeria profundi</name>
    <dbReference type="NCBI Taxonomy" id="1685378"/>
    <lineage>
        <taxon>Bacteria</taxon>
        <taxon>Pseudomonadati</taxon>
        <taxon>Pseudomonadota</taxon>
        <taxon>Alphaproteobacteria</taxon>
        <taxon>Rhodobacterales</taxon>
        <taxon>Roseobacteraceae</taxon>
        <taxon>Ruegeria</taxon>
    </lineage>
</organism>
<protein>
    <recommendedName>
        <fullName evidence="7">CobW C-terminal domain-containing protein</fullName>
    </recommendedName>
</protein>
<dbReference type="InterPro" id="IPR011629">
    <property type="entry name" value="CobW-like_C"/>
</dbReference>
<dbReference type="Gene3D" id="3.30.1220.10">
    <property type="entry name" value="CobW-like, C-terminal domain"/>
    <property type="match status" value="1"/>
</dbReference>
<keyword evidence="3" id="KW-0143">Chaperone</keyword>
<comment type="catalytic activity">
    <reaction evidence="6">
        <text>GTP + H2O = GDP + phosphate + H(+)</text>
        <dbReference type="Rhea" id="RHEA:19669"/>
        <dbReference type="ChEBI" id="CHEBI:15377"/>
        <dbReference type="ChEBI" id="CHEBI:15378"/>
        <dbReference type="ChEBI" id="CHEBI:37565"/>
        <dbReference type="ChEBI" id="CHEBI:43474"/>
        <dbReference type="ChEBI" id="CHEBI:58189"/>
    </reaction>
    <physiologicalReaction direction="left-to-right" evidence="6">
        <dbReference type="Rhea" id="RHEA:19670"/>
    </physiologicalReaction>
</comment>
<evidence type="ECO:0000256" key="3">
    <source>
        <dbReference type="ARBA" id="ARBA00023186"/>
    </source>
</evidence>
<sequence length="342" mass="37997">MTETLKEAVPLTILTGFLGAGKTTLLNHILTGDHGLKVGILVNDFGAINVDAELVVDVEDGMISLANGCVCCQIRDDLIESVAELLERDDPIEYIILEASGVADPSGIYMTFVDSSYRDMIRLDSVTCVVDTDQIFSHEDPELVKLKLEQIGFADLVILNKVDLAGVEEAAKVKSWIDGHFKRVRIVPAVKCEVPLEILLSVGRFDVARSIPDSDHHQDHEHHHGHHHGITFKTWNGTWVEPASRRALERMVKRELPGNIYRCKGFVRLAEDSAYRYVLQVVGRRVELTRDRPWGEETPQTRLVAIAHGSTLDPEHLDELFNSCMMSSVGNENSQDITVAAG</sequence>
<dbReference type="Proteomes" id="UP000053690">
    <property type="component" value="Unassembled WGS sequence"/>
</dbReference>
<reference evidence="9" key="1">
    <citation type="submission" date="2015-12" db="EMBL/GenBank/DDBJ databases">
        <authorList>
            <person name="Zhang G."/>
            <person name="Stingl U."/>
        </authorList>
    </citation>
    <scope>NUCLEOTIDE SEQUENCE [LARGE SCALE GENOMIC DNA]</scope>
    <source>
        <strain evidence="9">ZGT108</strain>
    </source>
</reference>
<evidence type="ECO:0000256" key="4">
    <source>
        <dbReference type="ARBA" id="ARBA00034320"/>
    </source>
</evidence>
<dbReference type="Pfam" id="PF02492">
    <property type="entry name" value="cobW"/>
    <property type="match status" value="1"/>
</dbReference>
<dbReference type="EMBL" id="LQBP01000006">
    <property type="protein sequence ID" value="KUJ78464.1"/>
    <property type="molecule type" value="Genomic_DNA"/>
</dbReference>
<name>A0A0X3TRV3_9RHOB</name>
<dbReference type="InterPro" id="IPR051316">
    <property type="entry name" value="Zinc-reg_GTPase_activator"/>
</dbReference>
<dbReference type="SUPFAM" id="SSF90002">
    <property type="entry name" value="Hypothetical protein YjiA, C-terminal domain"/>
    <property type="match status" value="1"/>
</dbReference>
<dbReference type="RefSeq" id="WP_068337356.1">
    <property type="nucleotide sequence ID" value="NZ_LQBP01000006.1"/>
</dbReference>
<dbReference type="GO" id="GO:0000166">
    <property type="term" value="F:nucleotide binding"/>
    <property type="evidence" value="ECO:0007669"/>
    <property type="project" value="UniProtKB-KW"/>
</dbReference>
<evidence type="ECO:0000256" key="1">
    <source>
        <dbReference type="ARBA" id="ARBA00022741"/>
    </source>
</evidence>
<dbReference type="OrthoDB" id="9808822at2"/>
<evidence type="ECO:0000256" key="5">
    <source>
        <dbReference type="ARBA" id="ARBA00045658"/>
    </source>
</evidence>
<evidence type="ECO:0000256" key="6">
    <source>
        <dbReference type="ARBA" id="ARBA00049117"/>
    </source>
</evidence>
<comment type="similarity">
    <text evidence="4">Belongs to the SIMIBI class G3E GTPase family. ZNG1 subfamily.</text>
</comment>
<dbReference type="InterPro" id="IPR036627">
    <property type="entry name" value="CobW-likC_sf"/>
</dbReference>
<proteinExistence type="inferred from homology"/>
<dbReference type="Gene3D" id="3.40.50.300">
    <property type="entry name" value="P-loop containing nucleotide triphosphate hydrolases"/>
    <property type="match status" value="1"/>
</dbReference>
<accession>A0A0X3TRV3</accession>
<dbReference type="STRING" id="1685378.AVO44_12155"/>
<keyword evidence="2" id="KW-0378">Hydrolase</keyword>
<evidence type="ECO:0000259" key="7">
    <source>
        <dbReference type="SMART" id="SM00833"/>
    </source>
</evidence>